<organism evidence="2">
    <name type="scientific">Desertifilum tharense IPPAS B-1220</name>
    <dbReference type="NCBI Taxonomy" id="1781255"/>
    <lineage>
        <taxon>Bacteria</taxon>
        <taxon>Bacillati</taxon>
        <taxon>Cyanobacteriota</taxon>
        <taxon>Cyanophyceae</taxon>
        <taxon>Desertifilales</taxon>
        <taxon>Desertifilaceae</taxon>
        <taxon>Desertifilum</taxon>
    </lineage>
</organism>
<dbReference type="InterPro" id="IPR025669">
    <property type="entry name" value="AAA_dom"/>
</dbReference>
<dbReference type="SUPFAM" id="SSF52540">
    <property type="entry name" value="P-loop containing nucleoside triphosphate hydrolases"/>
    <property type="match status" value="1"/>
</dbReference>
<dbReference type="AlphaFoldDB" id="A0A1E5QL08"/>
<accession>A0A1E5QL08</accession>
<dbReference type="CDD" id="cd02042">
    <property type="entry name" value="ParAB_family"/>
    <property type="match status" value="1"/>
</dbReference>
<dbReference type="InterPro" id="IPR050678">
    <property type="entry name" value="DNA_Partitioning_ATPase"/>
</dbReference>
<dbReference type="STRING" id="1781255.BH720_11275"/>
<name>A0A1E5QL08_9CYAN</name>
<comment type="caution">
    <text evidence="2">The sequence shown here is derived from an EMBL/GenBank/DDBJ whole genome shotgun (WGS) entry which is preliminary data.</text>
</comment>
<evidence type="ECO:0000259" key="1">
    <source>
        <dbReference type="Pfam" id="PF13614"/>
    </source>
</evidence>
<dbReference type="PANTHER" id="PTHR13696">
    <property type="entry name" value="P-LOOP CONTAINING NUCLEOSIDE TRIPHOSPHATE HYDROLASE"/>
    <property type="match status" value="1"/>
</dbReference>
<dbReference type="PANTHER" id="PTHR13696:SF99">
    <property type="entry name" value="COBYRINIC ACID AC-DIAMIDE SYNTHASE"/>
    <property type="match status" value="1"/>
</dbReference>
<protein>
    <recommendedName>
        <fullName evidence="1">AAA domain-containing protein</fullName>
    </recommendedName>
</protein>
<reference evidence="2" key="1">
    <citation type="submission" date="2016-09" db="EMBL/GenBank/DDBJ databases">
        <title>Draft genome of thermotolerant cyanobacterium Desertifilum sp. strain IPPAS B-1220.</title>
        <authorList>
            <person name="Sinetova M.A."/>
            <person name="Bolakhan K."/>
            <person name="Zayadan B.K."/>
            <person name="Mironov K.S."/>
            <person name="Ustinova V."/>
            <person name="Kupriyanova E.V."/>
            <person name="Sidorov R.A."/>
            <person name="Skrypnik A.N."/>
            <person name="Gogoleva N.E."/>
            <person name="Gogolev Y.V."/>
            <person name="Los D.A."/>
        </authorList>
    </citation>
    <scope>NUCLEOTIDE SEQUENCE [LARGE SCALE GENOMIC DNA]</scope>
    <source>
        <strain evidence="2">IPPAS B-1220</strain>
    </source>
</reference>
<dbReference type="OrthoDB" id="9815116at2"/>
<gene>
    <name evidence="2" type="ORF">BH720_11275</name>
</gene>
<evidence type="ECO:0000313" key="2">
    <source>
        <dbReference type="EMBL" id="OEJ75043.1"/>
    </source>
</evidence>
<sequence length="463" mass="52105">MNTKTLTEIDWSQVLDDIPQNATEAVVTDRFIGTLIKALGFNKNEYHPQFATGNNSDKVDFATRKNTAQSNFSEDQKNPYLLIEVKGRAIQSGALVNLAEGNSDYRNAKEQIKKYLLAPNCKNAQWGIITNATHIQLFRRHGKVVFPATPNILIKKSTFAQEFERIKKLIHNPIRALTVCLYNNKGGVGKTTTTTNLATALRLKGKSVLVVDFDPQQRDLTDCLGLNATNIKLSDCLKDRSLDIKSAIKPFNVKAKNKEIKLFDVLPADSQLLSFSNSDIQSQIQKGSARFKDLLEPLKKVYDYILIDSPTNWTFFSQSCVYAADVVLIPTKNTNFASLKNAKLVISELIPEIQASRQDGGPVALPIFFNECNKTESAMQRAKSEIDHLLTLSKTANKIMYDTELRAYFYPKYKQGNSDRTVFMLPEHGVISGAAFSRVPAAAKHETIRDYYFELAKEYFLYE</sequence>
<dbReference type="Pfam" id="PF13614">
    <property type="entry name" value="AAA_31"/>
    <property type="match status" value="1"/>
</dbReference>
<dbReference type="Gene3D" id="3.40.50.300">
    <property type="entry name" value="P-loop containing nucleotide triphosphate hydrolases"/>
    <property type="match status" value="1"/>
</dbReference>
<feature type="domain" description="AAA" evidence="1">
    <location>
        <begin position="178"/>
        <end position="338"/>
    </location>
</feature>
<proteinExistence type="predicted"/>
<dbReference type="EMBL" id="MJGC01000054">
    <property type="protein sequence ID" value="OEJ75043.1"/>
    <property type="molecule type" value="Genomic_DNA"/>
</dbReference>
<dbReference type="RefSeq" id="WP_069967305.1">
    <property type="nucleotide sequence ID" value="NZ_CM124774.1"/>
</dbReference>
<dbReference type="InterPro" id="IPR027417">
    <property type="entry name" value="P-loop_NTPase"/>
</dbReference>